<dbReference type="InterPro" id="IPR021151">
    <property type="entry name" value="GINS_A"/>
</dbReference>
<dbReference type="SUPFAM" id="SSF160059">
    <property type="entry name" value="PriA/YqbF domain"/>
    <property type="match status" value="1"/>
</dbReference>
<dbReference type="GO" id="GO:0000811">
    <property type="term" value="C:GINS complex"/>
    <property type="evidence" value="ECO:0007669"/>
    <property type="project" value="TreeGrafter"/>
</dbReference>
<evidence type="ECO:0000256" key="1">
    <source>
        <dbReference type="ARBA" id="ARBA00004123"/>
    </source>
</evidence>
<dbReference type="STRING" id="4572.M7ZI67"/>
<evidence type="ECO:0000256" key="4">
    <source>
        <dbReference type="ARBA" id="ARBA00023242"/>
    </source>
</evidence>
<organism evidence="7">
    <name type="scientific">Triticum urartu</name>
    <name type="common">Red wild einkorn</name>
    <name type="synonym">Crithodium urartu</name>
    <dbReference type="NCBI Taxonomy" id="4572"/>
    <lineage>
        <taxon>Eukaryota</taxon>
        <taxon>Viridiplantae</taxon>
        <taxon>Streptophyta</taxon>
        <taxon>Embryophyta</taxon>
        <taxon>Tracheophyta</taxon>
        <taxon>Spermatophyta</taxon>
        <taxon>Magnoliopsida</taxon>
        <taxon>Liliopsida</taxon>
        <taxon>Poales</taxon>
        <taxon>Poaceae</taxon>
        <taxon>BOP clade</taxon>
        <taxon>Pooideae</taxon>
        <taxon>Triticodae</taxon>
        <taxon>Triticeae</taxon>
        <taxon>Triticinae</taxon>
        <taxon>Triticum</taxon>
    </lineage>
</organism>
<feature type="region of interest" description="Disordered" evidence="5">
    <location>
        <begin position="21"/>
        <end position="41"/>
    </location>
</feature>
<gene>
    <name evidence="7" type="ORF">TRIUR3_20793</name>
</gene>
<dbReference type="Gene3D" id="1.20.58.2050">
    <property type="match status" value="1"/>
</dbReference>
<feature type="domain" description="GINS subunit" evidence="6">
    <location>
        <begin position="219"/>
        <end position="272"/>
    </location>
</feature>
<dbReference type="InterPro" id="IPR036224">
    <property type="entry name" value="GINS_bundle-like_dom_sf"/>
</dbReference>
<dbReference type="eggNOG" id="KOG1106">
    <property type="taxonomic scope" value="Eukaryota"/>
</dbReference>
<accession>M7ZI67</accession>
<feature type="compositionally biased region" description="Basic residues" evidence="5">
    <location>
        <begin position="27"/>
        <end position="41"/>
    </location>
</feature>
<dbReference type="InterPro" id="IPR038437">
    <property type="entry name" value="GINS_Psf3_sf"/>
</dbReference>
<keyword evidence="4" id="KW-0539">Nucleus</keyword>
<name>M7ZI67_TRIUA</name>
<dbReference type="PANTHER" id="PTHR22768">
    <property type="entry name" value="DNA REPLICATION COMPLEX GINS PROTEIN PSF3"/>
    <property type="match status" value="1"/>
</dbReference>
<reference evidence="7" key="1">
    <citation type="journal article" date="2013" name="Nature">
        <title>Draft genome of the wheat A-genome progenitor Triticum urartu.</title>
        <authorList>
            <person name="Ling H.Q."/>
            <person name="Zhao S."/>
            <person name="Liu D."/>
            <person name="Wang J."/>
            <person name="Sun H."/>
            <person name="Zhang C."/>
            <person name="Fan H."/>
            <person name="Li D."/>
            <person name="Dong L."/>
            <person name="Tao Y."/>
            <person name="Gao C."/>
            <person name="Wu H."/>
            <person name="Li Y."/>
            <person name="Cui Y."/>
            <person name="Guo X."/>
            <person name="Zheng S."/>
            <person name="Wang B."/>
            <person name="Yu K."/>
            <person name="Liang Q."/>
            <person name="Yang W."/>
            <person name="Lou X."/>
            <person name="Chen J."/>
            <person name="Feng M."/>
            <person name="Jian J."/>
            <person name="Zhang X."/>
            <person name="Luo G."/>
            <person name="Jiang Y."/>
            <person name="Liu J."/>
            <person name="Wang Z."/>
            <person name="Sha Y."/>
            <person name="Zhang B."/>
            <person name="Wu H."/>
            <person name="Tang D."/>
            <person name="Shen Q."/>
            <person name="Xue P."/>
            <person name="Zou S."/>
            <person name="Wang X."/>
            <person name="Liu X."/>
            <person name="Wang F."/>
            <person name="Yang Y."/>
            <person name="An X."/>
            <person name="Dong Z."/>
            <person name="Zhang K."/>
            <person name="Zhang X."/>
            <person name="Luo M.C."/>
            <person name="Dvorak J."/>
            <person name="Tong Y."/>
            <person name="Wang J."/>
            <person name="Yang H."/>
            <person name="Li Z."/>
            <person name="Wang D."/>
            <person name="Zhang A."/>
            <person name="Wang J."/>
        </authorList>
    </citation>
    <scope>NUCLEOTIDE SEQUENCE</scope>
</reference>
<keyword evidence="3" id="KW-0235">DNA replication</keyword>
<comment type="similarity">
    <text evidence="2">Belongs to the GINS3/PSF3 family.</text>
</comment>
<dbReference type="CDD" id="cd21693">
    <property type="entry name" value="GINS_B_Psf3"/>
    <property type="match status" value="1"/>
</dbReference>
<dbReference type="Pfam" id="PF05916">
    <property type="entry name" value="Sld5"/>
    <property type="match status" value="1"/>
</dbReference>
<dbReference type="InterPro" id="IPR010492">
    <property type="entry name" value="GINS_Psf3"/>
</dbReference>
<protein>
    <recommendedName>
        <fullName evidence="6">GINS subunit domain-containing protein</fullName>
    </recommendedName>
</protein>
<dbReference type="CDD" id="cd11713">
    <property type="entry name" value="GINS_A_psf3"/>
    <property type="match status" value="1"/>
</dbReference>
<dbReference type="AlphaFoldDB" id="M7ZI67"/>
<evidence type="ECO:0000313" key="7">
    <source>
        <dbReference type="EMBL" id="EMS62913.1"/>
    </source>
</evidence>
<evidence type="ECO:0000256" key="3">
    <source>
        <dbReference type="ARBA" id="ARBA00022705"/>
    </source>
</evidence>
<dbReference type="SUPFAM" id="SSF158573">
    <property type="entry name" value="GINS helical bundle-like"/>
    <property type="match status" value="1"/>
</dbReference>
<evidence type="ECO:0000259" key="6">
    <source>
        <dbReference type="Pfam" id="PF05916"/>
    </source>
</evidence>
<evidence type="ECO:0000256" key="5">
    <source>
        <dbReference type="SAM" id="MobiDB-lite"/>
    </source>
</evidence>
<dbReference type="GO" id="GO:1902975">
    <property type="term" value="P:mitotic DNA replication initiation"/>
    <property type="evidence" value="ECO:0007669"/>
    <property type="project" value="TreeGrafter"/>
</dbReference>
<comment type="subcellular location">
    <subcellularLocation>
        <location evidence="1">Nucleus</location>
    </subcellularLocation>
</comment>
<evidence type="ECO:0000256" key="2">
    <source>
        <dbReference type="ARBA" id="ARBA00006343"/>
    </source>
</evidence>
<proteinExistence type="inferred from homology"/>
<dbReference type="PANTHER" id="PTHR22768:SF1">
    <property type="entry name" value="GINS SUBUNIT DOMAIN-CONTAINING PROTEIN"/>
    <property type="match status" value="1"/>
</dbReference>
<dbReference type="EMBL" id="KD076497">
    <property type="protein sequence ID" value="EMS62913.1"/>
    <property type="molecule type" value="Genomic_DNA"/>
</dbReference>
<sequence length="335" mass="37484">MPRCEIGVGVGVAVAVRRGAGDGESLRRRRSGPVGRWRRRRGGGRSAVVDRVEAMPRCEIGVGVGVAVAVRRGAGDGEYNVHPIKNEQFQSGQEKSKQHSELSLSWVESKQQRPVPLGEMPCYYNVDDILMEEELISVVFQVTANGVGMLDPGAERNSHLFLLPWKMKWRILPGSNKKRNDLILYVQVEKGAKVDLPFWLAHGMLSLEQAVSINVPPCFTQKTRKEIQADAACVDLRVRCPHFYELGCKIVPLVGDKSIGQFLRYAFTSRYKEGIDVRLQEVARRGCEAAEGVHSWKEEEDKAARRSFDALNRLDREAEYSGRRADVCALIDPVL</sequence>